<dbReference type="AlphaFoldDB" id="A0A2G9TRN8"/>
<keyword evidence="3" id="KW-1185">Reference proteome</keyword>
<keyword evidence="1" id="KW-0472">Membrane</keyword>
<name>A0A2G9TRN8_TELCI</name>
<accession>A0A2G9TRN8</accession>
<reference evidence="2 3" key="1">
    <citation type="submission" date="2015-09" db="EMBL/GenBank/DDBJ databases">
        <title>Draft genome of the parasitic nematode Teladorsagia circumcincta isolate WARC Sus (inbred).</title>
        <authorList>
            <person name="Mitreva M."/>
        </authorList>
    </citation>
    <scope>NUCLEOTIDE SEQUENCE [LARGE SCALE GENOMIC DNA]</scope>
    <source>
        <strain evidence="2 3">S</strain>
    </source>
</reference>
<dbReference type="OrthoDB" id="370281at2759"/>
<dbReference type="EMBL" id="KZ355115">
    <property type="protein sequence ID" value="PIO60607.1"/>
    <property type="molecule type" value="Genomic_DNA"/>
</dbReference>
<dbReference type="Gene3D" id="1.20.1250.20">
    <property type="entry name" value="MFS general substrate transporter like domains"/>
    <property type="match status" value="1"/>
</dbReference>
<evidence type="ECO:0000313" key="2">
    <source>
        <dbReference type="EMBL" id="PIO60607.1"/>
    </source>
</evidence>
<organism evidence="2 3">
    <name type="scientific">Teladorsagia circumcincta</name>
    <name type="common">Brown stomach worm</name>
    <name type="synonym">Ostertagia circumcincta</name>
    <dbReference type="NCBI Taxonomy" id="45464"/>
    <lineage>
        <taxon>Eukaryota</taxon>
        <taxon>Metazoa</taxon>
        <taxon>Ecdysozoa</taxon>
        <taxon>Nematoda</taxon>
        <taxon>Chromadorea</taxon>
        <taxon>Rhabditida</taxon>
        <taxon>Rhabditina</taxon>
        <taxon>Rhabditomorpha</taxon>
        <taxon>Strongyloidea</taxon>
        <taxon>Trichostrongylidae</taxon>
        <taxon>Teladorsagia</taxon>
    </lineage>
</organism>
<evidence type="ECO:0000256" key="1">
    <source>
        <dbReference type="SAM" id="Phobius"/>
    </source>
</evidence>
<protein>
    <submittedName>
        <fullName evidence="2">Uncharacterized protein</fullName>
    </submittedName>
</protein>
<feature type="transmembrane region" description="Helical" evidence="1">
    <location>
        <begin position="84"/>
        <end position="105"/>
    </location>
</feature>
<proteinExistence type="predicted"/>
<dbReference type="SUPFAM" id="SSF103473">
    <property type="entry name" value="MFS general substrate transporter"/>
    <property type="match status" value="1"/>
</dbReference>
<keyword evidence="1" id="KW-1133">Transmembrane helix</keyword>
<dbReference type="Proteomes" id="UP000230423">
    <property type="component" value="Unassembled WGS sequence"/>
</dbReference>
<evidence type="ECO:0000313" key="3">
    <source>
        <dbReference type="Proteomes" id="UP000230423"/>
    </source>
</evidence>
<gene>
    <name evidence="2" type="ORF">TELCIR_17892</name>
</gene>
<keyword evidence="1" id="KW-0812">Transmembrane</keyword>
<dbReference type="InterPro" id="IPR036259">
    <property type="entry name" value="MFS_trans_sf"/>
</dbReference>
<sequence>MIGLTAGLLYHVATFPYPIGSTLKWTPANATKNNESVGCDPSDYKWCTSTHDGTMQGIMLMSGSLARTVGPLLVSWLFQVHGPVPVWGIELGTLGATLLLWLVFYRRLVPLKVRNLTCGEYMKYSNGVKYRM</sequence>